<dbReference type="GeneID" id="68694325"/>
<dbReference type="InterPro" id="IPR014729">
    <property type="entry name" value="Rossmann-like_a/b/a_fold"/>
</dbReference>
<dbReference type="Pfam" id="PF00582">
    <property type="entry name" value="Usp"/>
    <property type="match status" value="1"/>
</dbReference>
<comment type="similarity">
    <text evidence="1">Belongs to the universal stress protein A family.</text>
</comment>
<dbReference type="InterPro" id="IPR006016">
    <property type="entry name" value="UspA"/>
</dbReference>
<dbReference type="EMBL" id="CP038631">
    <property type="protein sequence ID" value="QCC45371.1"/>
    <property type="molecule type" value="Genomic_DNA"/>
</dbReference>
<evidence type="ECO:0000313" key="4">
    <source>
        <dbReference type="EMBL" id="TYO81641.1"/>
    </source>
</evidence>
<gene>
    <name evidence="4" type="ORF">APQ99_00148</name>
    <name evidence="3" type="ORF">HBSAL_08620</name>
</gene>
<dbReference type="RefSeq" id="WP_010903209.1">
    <property type="nucleotide sequence ID" value="NZ_VRYN01000001.1"/>
</dbReference>
<sequence>MYDRVLVPTDGSEGTNEAVTHAIDIAEQYGATLHTLYVVESTRSNETPDDDPLHRVQEAGQKAVDRIVKRAQDAGVTSVEATVTRGVPATEILTYVTEMEIDIAVMATAGRSGESRDLLGSISESVVRESPVPVLLVNVGEAV</sequence>
<proteinExistence type="inferred from homology"/>
<accession>A0A4D6GV39</accession>
<name>A0A4D6GV39_HALS9</name>
<dbReference type="AlphaFoldDB" id="A0A4D6GV39"/>
<evidence type="ECO:0000259" key="2">
    <source>
        <dbReference type="Pfam" id="PF00582"/>
    </source>
</evidence>
<protein>
    <submittedName>
        <fullName evidence="4">Nucleotide-binding universal stress protein, UspA family</fullName>
    </submittedName>
    <submittedName>
        <fullName evidence="3">UspA domain protein</fullName>
    </submittedName>
</protein>
<dbReference type="InterPro" id="IPR006015">
    <property type="entry name" value="Universal_stress_UspA"/>
</dbReference>
<dbReference type="Proteomes" id="UP000323075">
    <property type="component" value="Unassembled WGS sequence"/>
</dbReference>
<reference evidence="4 6" key="2">
    <citation type="submission" date="2019-07" db="EMBL/GenBank/DDBJ databases">
        <title>Genomic Encyclopedia of Archaeal and Bacterial Type Strains, Phase II (KMG-II): from individual species to whole genera.</title>
        <authorList>
            <person name="Goeker M."/>
        </authorList>
    </citation>
    <scope>NUCLEOTIDE SEQUENCE [LARGE SCALE GENOMIC DNA]</scope>
    <source>
        <strain evidence="4 6">DSM 3754</strain>
    </source>
</reference>
<evidence type="ECO:0000313" key="5">
    <source>
        <dbReference type="Proteomes" id="UP000296216"/>
    </source>
</evidence>
<reference evidence="3" key="3">
    <citation type="journal article" name="MicrobiologyOpen">
        <title>Whole-genome comparison between the type strain of Halobacterium salinarum (DSM 3754(T)) and the laboratory strains R1 and NRC-1.</title>
        <authorList>
            <person name="Pfeiffer F."/>
            <person name="Losensky G."/>
            <person name="Marchfelder A."/>
            <person name="Habermann B."/>
            <person name="Dyall-Smith M."/>
        </authorList>
    </citation>
    <scope>NUCLEOTIDE SEQUENCE</scope>
    <source>
        <strain evidence="3">91-R6</strain>
    </source>
</reference>
<evidence type="ECO:0000313" key="3">
    <source>
        <dbReference type="EMBL" id="QCC45371.1"/>
    </source>
</evidence>
<evidence type="ECO:0000313" key="6">
    <source>
        <dbReference type="Proteomes" id="UP000323075"/>
    </source>
</evidence>
<dbReference type="PRINTS" id="PR01438">
    <property type="entry name" value="UNVRSLSTRESS"/>
</dbReference>
<dbReference type="PANTHER" id="PTHR46268:SF6">
    <property type="entry name" value="UNIVERSAL STRESS PROTEIN UP12"/>
    <property type="match status" value="1"/>
</dbReference>
<organism evidence="3 5">
    <name type="scientific">Halobacterium salinarum (strain ATCC 33171 / DSM 3754 / JCM 8978 / NBRC 102687 / NCIMB 764 / 91-R6)</name>
    <dbReference type="NCBI Taxonomy" id="2597657"/>
    <lineage>
        <taxon>Archaea</taxon>
        <taxon>Methanobacteriati</taxon>
        <taxon>Methanobacteriota</taxon>
        <taxon>Stenosarchaea group</taxon>
        <taxon>Halobacteria</taxon>
        <taxon>Halobacteriales</taxon>
        <taxon>Halobacteriaceae</taxon>
        <taxon>Halobacterium</taxon>
    </lineage>
</organism>
<reference evidence="3 5" key="1">
    <citation type="journal article" date="2019" name="Microbiol. Resour. Announc.">
        <title>The Genome Sequence of the Halobacterium salinarum Type Strain Is Closely Related to That of Laboratory Strains NRC-1 and R1.</title>
        <authorList>
            <person name="Pfeiffer F."/>
            <person name="Marchfelder A."/>
            <person name="Habermann B."/>
            <person name="Dyall-Smith M.L."/>
        </authorList>
    </citation>
    <scope>NUCLEOTIDE SEQUENCE [LARGE SCALE GENOMIC DNA]</scope>
    <source>
        <strain evidence="3">91-R6</strain>
        <strain evidence="5">ATCC 33171 / DSM 3754 / JCM 8978 / NBRC 102687 / NCIMB 764 / 91-R6</strain>
    </source>
</reference>
<feature type="domain" description="UspA" evidence="2">
    <location>
        <begin position="1"/>
        <end position="137"/>
    </location>
</feature>
<evidence type="ECO:0000256" key="1">
    <source>
        <dbReference type="ARBA" id="ARBA00008791"/>
    </source>
</evidence>
<dbReference type="EMBL" id="VRYN01000001">
    <property type="protein sequence ID" value="TYO81641.1"/>
    <property type="molecule type" value="Genomic_DNA"/>
</dbReference>
<dbReference type="SUPFAM" id="SSF52402">
    <property type="entry name" value="Adenine nucleotide alpha hydrolases-like"/>
    <property type="match status" value="1"/>
</dbReference>
<dbReference type="Proteomes" id="UP000296216">
    <property type="component" value="Chromosome"/>
</dbReference>
<dbReference type="Gene3D" id="3.40.50.620">
    <property type="entry name" value="HUPs"/>
    <property type="match status" value="1"/>
</dbReference>
<dbReference type="PANTHER" id="PTHR46268">
    <property type="entry name" value="STRESS RESPONSE PROTEIN NHAX"/>
    <property type="match status" value="1"/>
</dbReference>
<dbReference type="CDD" id="cd00293">
    <property type="entry name" value="USP-like"/>
    <property type="match status" value="1"/>
</dbReference>